<comment type="caution">
    <text evidence="6">The sequence shown here is derived from an EMBL/GenBank/DDBJ whole genome shotgun (WGS) entry which is preliminary data.</text>
</comment>
<dbReference type="Gene3D" id="1.10.10.10">
    <property type="entry name" value="Winged helix-like DNA-binding domain superfamily/Winged helix DNA-binding domain"/>
    <property type="match status" value="1"/>
</dbReference>
<evidence type="ECO:0000256" key="2">
    <source>
        <dbReference type="ARBA" id="ARBA00023015"/>
    </source>
</evidence>
<proteinExistence type="inferred from homology"/>
<evidence type="ECO:0000256" key="3">
    <source>
        <dbReference type="ARBA" id="ARBA00023125"/>
    </source>
</evidence>
<dbReference type="Pfam" id="PF00126">
    <property type="entry name" value="HTH_1"/>
    <property type="match status" value="1"/>
</dbReference>
<keyword evidence="4" id="KW-0804">Transcription</keyword>
<protein>
    <submittedName>
        <fullName evidence="6">DNA-binding transcriptional LysR family regulator</fullName>
    </submittedName>
</protein>
<feature type="domain" description="HTH lysR-type" evidence="5">
    <location>
        <begin position="2"/>
        <end position="59"/>
    </location>
</feature>
<dbReference type="Pfam" id="PF03466">
    <property type="entry name" value="LysR_substrate"/>
    <property type="match status" value="1"/>
</dbReference>
<dbReference type="InterPro" id="IPR005119">
    <property type="entry name" value="LysR_subst-bd"/>
</dbReference>
<dbReference type="PROSITE" id="PS50931">
    <property type="entry name" value="HTH_LYSR"/>
    <property type="match status" value="1"/>
</dbReference>
<dbReference type="EMBL" id="JAFBBK010000001">
    <property type="protein sequence ID" value="MBM7415222.1"/>
    <property type="molecule type" value="Genomic_DNA"/>
</dbReference>
<dbReference type="InterPro" id="IPR050176">
    <property type="entry name" value="LTTR"/>
</dbReference>
<dbReference type="InterPro" id="IPR036388">
    <property type="entry name" value="WH-like_DNA-bd_sf"/>
</dbReference>
<dbReference type="SUPFAM" id="SSF53850">
    <property type="entry name" value="Periplasmic binding protein-like II"/>
    <property type="match status" value="1"/>
</dbReference>
<dbReference type="RefSeq" id="WP_204868229.1">
    <property type="nucleotide sequence ID" value="NZ_JAFBBK010000001.1"/>
</dbReference>
<dbReference type="Gene3D" id="3.40.190.290">
    <property type="match status" value="1"/>
</dbReference>
<evidence type="ECO:0000313" key="6">
    <source>
        <dbReference type="EMBL" id="MBM7415222.1"/>
    </source>
</evidence>
<accession>A0ABS2KTF8</accession>
<keyword evidence="3 6" id="KW-0238">DNA-binding</keyword>
<dbReference type="GO" id="GO:0003677">
    <property type="term" value="F:DNA binding"/>
    <property type="evidence" value="ECO:0007669"/>
    <property type="project" value="UniProtKB-KW"/>
</dbReference>
<dbReference type="InterPro" id="IPR036390">
    <property type="entry name" value="WH_DNA-bd_sf"/>
</dbReference>
<dbReference type="PANTHER" id="PTHR30579">
    <property type="entry name" value="TRANSCRIPTIONAL REGULATOR"/>
    <property type="match status" value="1"/>
</dbReference>
<name>A0ABS2KTF8_9NOCA</name>
<gene>
    <name evidence="6" type="ORF">JOE42_001955</name>
</gene>
<evidence type="ECO:0000256" key="1">
    <source>
        <dbReference type="ARBA" id="ARBA00009437"/>
    </source>
</evidence>
<keyword evidence="7" id="KW-1185">Reference proteome</keyword>
<evidence type="ECO:0000256" key="4">
    <source>
        <dbReference type="ARBA" id="ARBA00023163"/>
    </source>
</evidence>
<evidence type="ECO:0000259" key="5">
    <source>
        <dbReference type="PROSITE" id="PS50931"/>
    </source>
</evidence>
<reference evidence="6 7" key="1">
    <citation type="submission" date="2021-01" db="EMBL/GenBank/DDBJ databases">
        <title>Genomics of switchgrass bacterial isolates.</title>
        <authorList>
            <person name="Shade A."/>
        </authorList>
    </citation>
    <scope>NUCLEOTIDE SEQUENCE [LARGE SCALE GENOMIC DNA]</scope>
    <source>
        <strain evidence="6 7">PvP111</strain>
    </source>
</reference>
<dbReference type="SUPFAM" id="SSF46785">
    <property type="entry name" value="Winged helix' DNA-binding domain"/>
    <property type="match status" value="1"/>
</dbReference>
<comment type="similarity">
    <text evidence="1">Belongs to the LysR transcriptional regulatory family.</text>
</comment>
<dbReference type="Proteomes" id="UP000703038">
    <property type="component" value="Unassembled WGS sequence"/>
</dbReference>
<evidence type="ECO:0000313" key="7">
    <source>
        <dbReference type="Proteomes" id="UP000703038"/>
    </source>
</evidence>
<dbReference type="InterPro" id="IPR000847">
    <property type="entry name" value="LysR_HTH_N"/>
</dbReference>
<keyword evidence="2" id="KW-0805">Transcription regulation</keyword>
<dbReference type="PANTHER" id="PTHR30579:SF3">
    <property type="entry name" value="TRANSCRIPTIONAL REGULATORY PROTEIN"/>
    <property type="match status" value="1"/>
</dbReference>
<sequence length="301" mass="33637">MFSADHLRFFLEVSRHGRLNDASRVLGVDHTTVGRRITSLEKAAGHRLFDRTPSGWRLTEAGRRLVGYAETVESTLIAAFEDQTTSVGSLTGSVRIAAPDGFGAFVLTPQLTRLRRDHPRLDVELVTATEHDALSTRGFDVAVSLERPSPRFMSSRKLASYELKLYASPSYLRAAPALESLDDLRRHVLIWYVDALLDVVPLRILDAMHLDGRPQFQTNNITGHWLAARHGLGIAPLPNYIGEPDDQLVCVLPDEFAVRRDYWTAMPRDLTRLARVKAVDDLLRSIVADDVHLLAPDADDQ</sequence>
<organism evidence="6 7">
    <name type="scientific">Rhodococcoides corynebacterioides</name>
    <dbReference type="NCBI Taxonomy" id="53972"/>
    <lineage>
        <taxon>Bacteria</taxon>
        <taxon>Bacillati</taxon>
        <taxon>Actinomycetota</taxon>
        <taxon>Actinomycetes</taxon>
        <taxon>Mycobacteriales</taxon>
        <taxon>Nocardiaceae</taxon>
        <taxon>Rhodococcoides</taxon>
    </lineage>
</organism>